<sequence length="108" mass="11896">MSSTRMWLGALLFSALACAPLTPGPGVSSREEFHRLCQAVGTEKGRLAKDQFLAQAKDKEAAARLFDACDQNQDGFITEEEIRPEYLKSLKAQVLRLTTPPPPTTRGF</sequence>
<evidence type="ECO:0000256" key="1">
    <source>
        <dbReference type="SAM" id="SignalP"/>
    </source>
</evidence>
<reference evidence="3" key="1">
    <citation type="journal article" date="2020" name="mSystems">
        <title>Genome- and Community-Level Interaction Insights into Carbon Utilization and Element Cycling Functions of Hydrothermarchaeota in Hydrothermal Sediment.</title>
        <authorList>
            <person name="Zhou Z."/>
            <person name="Liu Y."/>
            <person name="Xu W."/>
            <person name="Pan J."/>
            <person name="Luo Z.H."/>
            <person name="Li M."/>
        </authorList>
    </citation>
    <scope>NUCLEOTIDE SEQUENCE [LARGE SCALE GENOMIC DNA]</scope>
    <source>
        <strain evidence="3">SpSt-853</strain>
    </source>
</reference>
<dbReference type="GO" id="GO:0005509">
    <property type="term" value="F:calcium ion binding"/>
    <property type="evidence" value="ECO:0007669"/>
    <property type="project" value="InterPro"/>
</dbReference>
<feature type="chain" id="PRO_5028047819" description="EF-hand domain-containing protein" evidence="1">
    <location>
        <begin position="20"/>
        <end position="108"/>
    </location>
</feature>
<organism evidence="3">
    <name type="scientific">Desulfobacca acetoxidans</name>
    <dbReference type="NCBI Taxonomy" id="60893"/>
    <lineage>
        <taxon>Bacteria</taxon>
        <taxon>Pseudomonadati</taxon>
        <taxon>Thermodesulfobacteriota</taxon>
        <taxon>Desulfobaccia</taxon>
        <taxon>Desulfobaccales</taxon>
        <taxon>Desulfobaccaceae</taxon>
        <taxon>Desulfobacca</taxon>
    </lineage>
</organism>
<protein>
    <recommendedName>
        <fullName evidence="2">EF-hand domain-containing protein</fullName>
    </recommendedName>
</protein>
<dbReference type="PROSITE" id="PS00018">
    <property type="entry name" value="EF_HAND_1"/>
    <property type="match status" value="1"/>
</dbReference>
<dbReference type="Gene3D" id="1.10.238.10">
    <property type="entry name" value="EF-hand"/>
    <property type="match status" value="1"/>
</dbReference>
<dbReference type="InterPro" id="IPR002048">
    <property type="entry name" value="EF_hand_dom"/>
</dbReference>
<dbReference type="SUPFAM" id="SSF47473">
    <property type="entry name" value="EF-hand"/>
    <property type="match status" value="1"/>
</dbReference>
<feature type="domain" description="EF-hand" evidence="2">
    <location>
        <begin position="57"/>
        <end position="92"/>
    </location>
</feature>
<accession>A0A7C5EN47</accession>
<gene>
    <name evidence="3" type="ORF">ENW48_07970</name>
</gene>
<feature type="signal peptide" evidence="1">
    <location>
        <begin position="1"/>
        <end position="19"/>
    </location>
</feature>
<keyword evidence="1" id="KW-0732">Signal</keyword>
<dbReference type="PROSITE" id="PS50222">
    <property type="entry name" value="EF_HAND_2"/>
    <property type="match status" value="1"/>
</dbReference>
<dbReference type="InterPro" id="IPR011992">
    <property type="entry name" value="EF-hand-dom_pair"/>
</dbReference>
<name>A0A7C5EN47_9BACT</name>
<dbReference type="PROSITE" id="PS51257">
    <property type="entry name" value="PROKAR_LIPOPROTEIN"/>
    <property type="match status" value="1"/>
</dbReference>
<evidence type="ECO:0000313" key="3">
    <source>
        <dbReference type="EMBL" id="HGZ12139.1"/>
    </source>
</evidence>
<dbReference type="AlphaFoldDB" id="A0A7C5EN47"/>
<proteinExistence type="predicted"/>
<dbReference type="EMBL" id="DTKJ01000055">
    <property type="protein sequence ID" value="HGZ12139.1"/>
    <property type="molecule type" value="Genomic_DNA"/>
</dbReference>
<dbReference type="InterPro" id="IPR018247">
    <property type="entry name" value="EF_Hand_1_Ca_BS"/>
</dbReference>
<comment type="caution">
    <text evidence="3">The sequence shown here is derived from an EMBL/GenBank/DDBJ whole genome shotgun (WGS) entry which is preliminary data.</text>
</comment>
<evidence type="ECO:0000259" key="2">
    <source>
        <dbReference type="PROSITE" id="PS50222"/>
    </source>
</evidence>